<gene>
    <name evidence="1" type="ORF">DPMN_148661</name>
</gene>
<dbReference type="AlphaFoldDB" id="A0A9D4FEH7"/>
<reference evidence="1" key="2">
    <citation type="submission" date="2020-11" db="EMBL/GenBank/DDBJ databases">
        <authorList>
            <person name="McCartney M.A."/>
            <person name="Auch B."/>
            <person name="Kono T."/>
            <person name="Mallez S."/>
            <person name="Becker A."/>
            <person name="Gohl D.M."/>
            <person name="Silverstein K.A.T."/>
            <person name="Koren S."/>
            <person name="Bechman K.B."/>
            <person name="Herman A."/>
            <person name="Abrahante J.E."/>
            <person name="Garbe J."/>
        </authorList>
    </citation>
    <scope>NUCLEOTIDE SEQUENCE</scope>
    <source>
        <strain evidence="1">Duluth1</strain>
        <tissue evidence="1">Whole animal</tissue>
    </source>
</reference>
<protein>
    <submittedName>
        <fullName evidence="1">Uncharacterized protein</fullName>
    </submittedName>
</protein>
<dbReference type="Proteomes" id="UP000828390">
    <property type="component" value="Unassembled WGS sequence"/>
</dbReference>
<evidence type="ECO:0000313" key="2">
    <source>
        <dbReference type="Proteomes" id="UP000828390"/>
    </source>
</evidence>
<evidence type="ECO:0000313" key="1">
    <source>
        <dbReference type="EMBL" id="KAH3795116.1"/>
    </source>
</evidence>
<dbReference type="EMBL" id="JAIWYP010000007">
    <property type="protein sequence ID" value="KAH3795116.1"/>
    <property type="molecule type" value="Genomic_DNA"/>
</dbReference>
<comment type="caution">
    <text evidence="1">The sequence shown here is derived from an EMBL/GenBank/DDBJ whole genome shotgun (WGS) entry which is preliminary data.</text>
</comment>
<reference evidence="1" key="1">
    <citation type="journal article" date="2019" name="bioRxiv">
        <title>The Genome of the Zebra Mussel, Dreissena polymorpha: A Resource for Invasive Species Research.</title>
        <authorList>
            <person name="McCartney M.A."/>
            <person name="Auch B."/>
            <person name="Kono T."/>
            <person name="Mallez S."/>
            <person name="Zhang Y."/>
            <person name="Obille A."/>
            <person name="Becker A."/>
            <person name="Abrahante J.E."/>
            <person name="Garbe J."/>
            <person name="Badalamenti J.P."/>
            <person name="Herman A."/>
            <person name="Mangelson H."/>
            <person name="Liachko I."/>
            <person name="Sullivan S."/>
            <person name="Sone E.D."/>
            <person name="Koren S."/>
            <person name="Silverstein K.A.T."/>
            <person name="Beckman K.B."/>
            <person name="Gohl D.M."/>
        </authorList>
    </citation>
    <scope>NUCLEOTIDE SEQUENCE</scope>
    <source>
        <strain evidence="1">Duluth1</strain>
        <tissue evidence="1">Whole animal</tissue>
    </source>
</reference>
<name>A0A9D4FEH7_DREPO</name>
<keyword evidence="2" id="KW-1185">Reference proteome</keyword>
<organism evidence="1 2">
    <name type="scientific">Dreissena polymorpha</name>
    <name type="common">Zebra mussel</name>
    <name type="synonym">Mytilus polymorpha</name>
    <dbReference type="NCBI Taxonomy" id="45954"/>
    <lineage>
        <taxon>Eukaryota</taxon>
        <taxon>Metazoa</taxon>
        <taxon>Spiralia</taxon>
        <taxon>Lophotrochozoa</taxon>
        <taxon>Mollusca</taxon>
        <taxon>Bivalvia</taxon>
        <taxon>Autobranchia</taxon>
        <taxon>Heteroconchia</taxon>
        <taxon>Euheterodonta</taxon>
        <taxon>Imparidentia</taxon>
        <taxon>Neoheterodontei</taxon>
        <taxon>Myida</taxon>
        <taxon>Dreissenoidea</taxon>
        <taxon>Dreissenidae</taxon>
        <taxon>Dreissena</taxon>
    </lineage>
</organism>
<sequence length="117" mass="13012">MPSLRTCSVSDWDPSLSIRILRNGSRYGGPAWALTLYVMGPELNSRFKYLPLKRTDPDPNPSLSAGPKQCGIYSYMASDQTGARTRTHIPCEVSYHSGTRNQEMLFTELVLISATGR</sequence>
<accession>A0A9D4FEH7</accession>
<proteinExistence type="predicted"/>